<dbReference type="InterPro" id="IPR050578">
    <property type="entry name" value="MARVEL-CKLF_proteins"/>
</dbReference>
<evidence type="ECO:0000256" key="1">
    <source>
        <dbReference type="SAM" id="MobiDB-lite"/>
    </source>
</evidence>
<accession>A0A9X6RLP2</accession>
<dbReference type="PANTHER" id="PTHR22776:SF49">
    <property type="entry name" value="MARVEL DOMAIN-CONTAINING PROTEIN"/>
    <property type="match status" value="1"/>
</dbReference>
<name>A0A9X6RLP2_HYPEX</name>
<organism evidence="3 4">
    <name type="scientific">Hypsibius exemplaris</name>
    <name type="common">Freshwater tardigrade</name>
    <dbReference type="NCBI Taxonomy" id="2072580"/>
    <lineage>
        <taxon>Eukaryota</taxon>
        <taxon>Metazoa</taxon>
        <taxon>Ecdysozoa</taxon>
        <taxon>Tardigrada</taxon>
        <taxon>Eutardigrada</taxon>
        <taxon>Parachela</taxon>
        <taxon>Hypsibioidea</taxon>
        <taxon>Hypsibiidae</taxon>
        <taxon>Hypsibius</taxon>
    </lineage>
</organism>
<sequence>MMTETPPRGSQERPDFSQPIAASSRPGISFDRGYIFSIAGILTAVAVINAFIAMVAIEAGKTQFFHWRDIDPQRAILPWGADAQFHEFTSITSWVLLLTFTIVSTLQIYRKLNIGAAVMKFVMLGHSTTWALLLLISSSILLNLVSGLKGDEANESFAHSLKAAGAFGLLESFSLFGVSILLVLDLLNVYRQPLFE</sequence>
<keyword evidence="2" id="KW-0812">Transmembrane</keyword>
<keyword evidence="2" id="KW-0472">Membrane</keyword>
<dbReference type="GO" id="GO:0016020">
    <property type="term" value="C:membrane"/>
    <property type="evidence" value="ECO:0007669"/>
    <property type="project" value="TreeGrafter"/>
</dbReference>
<reference evidence="4" key="1">
    <citation type="submission" date="2017-01" db="EMBL/GenBank/DDBJ databases">
        <title>Comparative genomics of anhydrobiosis in the tardigrade Hypsibius dujardini.</title>
        <authorList>
            <person name="Yoshida Y."/>
            <person name="Koutsovoulos G."/>
            <person name="Laetsch D."/>
            <person name="Stevens L."/>
            <person name="Kumar S."/>
            <person name="Horikawa D."/>
            <person name="Ishino K."/>
            <person name="Komine S."/>
            <person name="Tomita M."/>
            <person name="Blaxter M."/>
            <person name="Arakawa K."/>
        </authorList>
    </citation>
    <scope>NUCLEOTIDE SEQUENCE [LARGE SCALE GENOMIC DNA]</scope>
    <source>
        <strain evidence="4">Z151</strain>
    </source>
</reference>
<keyword evidence="2" id="KW-1133">Transmembrane helix</keyword>
<dbReference type="OrthoDB" id="10581371at2759"/>
<dbReference type="PANTHER" id="PTHR22776">
    <property type="entry name" value="MARVEL-CONTAINING POTENTIAL LIPID RAFT-ASSOCIATED PROTEIN"/>
    <property type="match status" value="1"/>
</dbReference>
<dbReference type="AlphaFoldDB" id="A0A9X6RLP2"/>
<feature type="transmembrane region" description="Helical" evidence="2">
    <location>
        <begin position="34"/>
        <end position="57"/>
    </location>
</feature>
<feature type="region of interest" description="Disordered" evidence="1">
    <location>
        <begin position="1"/>
        <end position="24"/>
    </location>
</feature>
<feature type="transmembrane region" description="Helical" evidence="2">
    <location>
        <begin position="121"/>
        <end position="145"/>
    </location>
</feature>
<evidence type="ECO:0000256" key="2">
    <source>
        <dbReference type="SAM" id="Phobius"/>
    </source>
</evidence>
<evidence type="ECO:0000313" key="3">
    <source>
        <dbReference type="EMBL" id="OWA52042.1"/>
    </source>
</evidence>
<keyword evidence="4" id="KW-1185">Reference proteome</keyword>
<dbReference type="EMBL" id="MTYJ01000249">
    <property type="protein sequence ID" value="OWA52042.1"/>
    <property type="molecule type" value="Genomic_DNA"/>
</dbReference>
<comment type="caution">
    <text evidence="3">The sequence shown here is derived from an EMBL/GenBank/DDBJ whole genome shotgun (WGS) entry which is preliminary data.</text>
</comment>
<proteinExistence type="predicted"/>
<evidence type="ECO:0008006" key="5">
    <source>
        <dbReference type="Google" id="ProtNLM"/>
    </source>
</evidence>
<protein>
    <recommendedName>
        <fullName evidence="5">MARVEL domain-containing protein</fullName>
    </recommendedName>
</protein>
<dbReference type="Proteomes" id="UP000192578">
    <property type="component" value="Unassembled WGS sequence"/>
</dbReference>
<evidence type="ECO:0000313" key="4">
    <source>
        <dbReference type="Proteomes" id="UP000192578"/>
    </source>
</evidence>
<gene>
    <name evidence="3" type="ORF">BV898_16500</name>
</gene>
<feature type="transmembrane region" description="Helical" evidence="2">
    <location>
        <begin position="91"/>
        <end position="109"/>
    </location>
</feature>
<feature type="transmembrane region" description="Helical" evidence="2">
    <location>
        <begin position="165"/>
        <end position="187"/>
    </location>
</feature>